<dbReference type="Proteomes" id="UP000660680">
    <property type="component" value="Unassembled WGS sequence"/>
</dbReference>
<dbReference type="AlphaFoldDB" id="A0A918GMU6"/>
<reference evidence="2" key="2">
    <citation type="submission" date="2020-09" db="EMBL/GenBank/DDBJ databases">
        <authorList>
            <person name="Sun Q."/>
            <person name="Ohkuma M."/>
        </authorList>
    </citation>
    <scope>NUCLEOTIDE SEQUENCE</scope>
    <source>
        <strain evidence="2">JCM 3276</strain>
    </source>
</reference>
<dbReference type="Gene3D" id="3.90.930.60">
    <property type="match status" value="1"/>
</dbReference>
<feature type="region of interest" description="Disordered" evidence="1">
    <location>
        <begin position="292"/>
        <end position="316"/>
    </location>
</feature>
<name>A0A918GMU6_9PSEU</name>
<accession>A0A918GMU6</accession>
<dbReference type="RefSeq" id="WP_189212692.1">
    <property type="nucleotide sequence ID" value="NZ_BMRB01000004.1"/>
</dbReference>
<reference evidence="2" key="1">
    <citation type="journal article" date="2014" name="Int. J. Syst. Evol. Microbiol.">
        <title>Complete genome sequence of Corynebacterium casei LMG S-19264T (=DSM 44701T), isolated from a smear-ripened cheese.</title>
        <authorList>
            <consortium name="US DOE Joint Genome Institute (JGI-PGF)"/>
            <person name="Walter F."/>
            <person name="Albersmeier A."/>
            <person name="Kalinowski J."/>
            <person name="Ruckert C."/>
        </authorList>
    </citation>
    <scope>NUCLEOTIDE SEQUENCE</scope>
    <source>
        <strain evidence="2">JCM 3276</strain>
    </source>
</reference>
<gene>
    <name evidence="2" type="ORF">GCM10010171_46540</name>
</gene>
<evidence type="ECO:0000313" key="2">
    <source>
        <dbReference type="EMBL" id="GGS46049.1"/>
    </source>
</evidence>
<feature type="compositionally biased region" description="Basic residues" evidence="1">
    <location>
        <begin position="294"/>
        <end position="306"/>
    </location>
</feature>
<feature type="compositionally biased region" description="Basic and acidic residues" evidence="1">
    <location>
        <begin position="307"/>
        <end position="316"/>
    </location>
</feature>
<sequence length="576" mass="60579">MIDERRFSVRADAFYVRHDDGVWLRNNIGSFSIRGASAYELVGAVFANLDGRRTVADICAGLPENARTSVSRLVDTLAGNGFLREVRHDPEPVPAWMSERYAAHLAFLDHHADRPVARFLKARSALIGCVGDGVALRGLLSALAEFGLARVRVESADADAPDLVAELGATDPGFRWELGTVADADVVLVATDKDSPAAADVPVTAPVGVLGRCGEYVVAVPPGVGRDWCWECVHRSIAVPVAVSAADHPPAAAPATIGALHLAQHTFARLADITLPTADTVTSVEPVAPAVRSHTGRRHPLCGRHPRPADHAARPTRVEAVRPDIAASTDSAESIAVSDRIVAVTTAWTDQVAGPLHSLGEGGLEQVPVSASSCLVADPASTASAPDTRLVVCRALAAREARNQAVLFAVEWLVRRTAEVLGEPVDGFAVGAGWTWDEAVYRARLTAAAALPPTSLSWRPAADTDHPVGDFLAETLRAEGRPWCATSVEPLAGGLVRARVRTTDFEVATAIGVDDDHAVRSALLHAVTAGSDGHTAHLAPPEWLTGDVEPVDLARLVPFLGADAAVVGVRLPGVGR</sequence>
<organism evidence="2 3">
    <name type="scientific">Actinokineospora fastidiosa</name>
    <dbReference type="NCBI Taxonomy" id="1816"/>
    <lineage>
        <taxon>Bacteria</taxon>
        <taxon>Bacillati</taxon>
        <taxon>Actinomycetota</taxon>
        <taxon>Actinomycetes</taxon>
        <taxon>Pseudonocardiales</taxon>
        <taxon>Pseudonocardiaceae</taxon>
        <taxon>Actinokineospora</taxon>
    </lineage>
</organism>
<keyword evidence="3" id="KW-1185">Reference proteome</keyword>
<dbReference type="EMBL" id="BMRB01000004">
    <property type="protein sequence ID" value="GGS46049.1"/>
    <property type="molecule type" value="Genomic_DNA"/>
</dbReference>
<comment type="caution">
    <text evidence="2">The sequence shown here is derived from an EMBL/GenBank/DDBJ whole genome shotgun (WGS) entry which is preliminary data.</text>
</comment>
<evidence type="ECO:0000256" key="1">
    <source>
        <dbReference type="SAM" id="MobiDB-lite"/>
    </source>
</evidence>
<proteinExistence type="predicted"/>
<protein>
    <submittedName>
        <fullName evidence="2">Uncharacterized protein</fullName>
    </submittedName>
</protein>
<evidence type="ECO:0000313" key="3">
    <source>
        <dbReference type="Proteomes" id="UP000660680"/>
    </source>
</evidence>